<reference evidence="1" key="1">
    <citation type="journal article" date="2020" name="Stud. Mycol.">
        <title>101 Dothideomycetes genomes: a test case for predicting lifestyles and emergence of pathogens.</title>
        <authorList>
            <person name="Haridas S."/>
            <person name="Albert R."/>
            <person name="Binder M."/>
            <person name="Bloem J."/>
            <person name="Labutti K."/>
            <person name="Salamov A."/>
            <person name="Andreopoulos B."/>
            <person name="Baker S."/>
            <person name="Barry K."/>
            <person name="Bills G."/>
            <person name="Bluhm B."/>
            <person name="Cannon C."/>
            <person name="Castanera R."/>
            <person name="Culley D."/>
            <person name="Daum C."/>
            <person name="Ezra D."/>
            <person name="Gonzalez J."/>
            <person name="Henrissat B."/>
            <person name="Kuo A."/>
            <person name="Liang C."/>
            <person name="Lipzen A."/>
            <person name="Lutzoni F."/>
            <person name="Magnuson J."/>
            <person name="Mondo S."/>
            <person name="Nolan M."/>
            <person name="Ohm R."/>
            <person name="Pangilinan J."/>
            <person name="Park H.-J."/>
            <person name="Ramirez L."/>
            <person name="Alfaro M."/>
            <person name="Sun H."/>
            <person name="Tritt A."/>
            <person name="Yoshinaga Y."/>
            <person name="Zwiers L.-H."/>
            <person name="Turgeon B."/>
            <person name="Goodwin S."/>
            <person name="Spatafora J."/>
            <person name="Crous P."/>
            <person name="Grigoriev I."/>
        </authorList>
    </citation>
    <scope>NUCLEOTIDE SEQUENCE</scope>
    <source>
        <strain evidence="1">ATCC 200398</strain>
    </source>
</reference>
<evidence type="ECO:0000313" key="2">
    <source>
        <dbReference type="Proteomes" id="UP000799755"/>
    </source>
</evidence>
<dbReference type="EMBL" id="MU003503">
    <property type="protein sequence ID" value="KAF2471984.1"/>
    <property type="molecule type" value="Genomic_DNA"/>
</dbReference>
<organism evidence="1 2">
    <name type="scientific">Lindgomyces ingoldianus</name>
    <dbReference type="NCBI Taxonomy" id="673940"/>
    <lineage>
        <taxon>Eukaryota</taxon>
        <taxon>Fungi</taxon>
        <taxon>Dikarya</taxon>
        <taxon>Ascomycota</taxon>
        <taxon>Pezizomycotina</taxon>
        <taxon>Dothideomycetes</taxon>
        <taxon>Pleosporomycetidae</taxon>
        <taxon>Pleosporales</taxon>
        <taxon>Lindgomycetaceae</taxon>
        <taxon>Lindgomyces</taxon>
    </lineage>
</organism>
<sequence length="398" mass="44134">MPRKLPWLSKAASRPTKREPIDDNNDDDDDDDDDDERLFSGTVSAPPRKGKSQAKHLDSDDGFSEIPFAVRTKKTRLLSDHAPSSSPQPAVSELPPLKRDGIDESHLHDDEWMMVEDELLQTAKLFTRHLHLAEYERLKNKLQTRKKTPRPVVANARPSLEGQLKAKAHAPSKAQRKALKDDFMSSKKHRHEDILDTLILAPAKPSRVGPAVLSRSATHPPVLPLSFIDSQPPHGFSSSDLSEDDDLDVPRRSKPPSKKASASPSQSKFVSKPGSFTKPPLPSNPRPATSRVNLLDDFSLTKRSPSPAKVFDTSSGMATQSTNVSEPPVAYQSHPRTRSTASRPTFDLLNSLDFPGSVPVLKEQAERLAKRKAEKGGKDLEQEKRKSVKLDDIPTFLF</sequence>
<accession>A0ACB6QY67</accession>
<keyword evidence="2" id="KW-1185">Reference proteome</keyword>
<dbReference type="Proteomes" id="UP000799755">
    <property type="component" value="Unassembled WGS sequence"/>
</dbReference>
<gene>
    <name evidence="1" type="ORF">BDR25DRAFT_313201</name>
</gene>
<comment type="caution">
    <text evidence="1">The sequence shown here is derived from an EMBL/GenBank/DDBJ whole genome shotgun (WGS) entry which is preliminary data.</text>
</comment>
<protein>
    <submittedName>
        <fullName evidence="1">Uncharacterized protein</fullName>
    </submittedName>
</protein>
<evidence type="ECO:0000313" key="1">
    <source>
        <dbReference type="EMBL" id="KAF2471984.1"/>
    </source>
</evidence>
<proteinExistence type="predicted"/>
<name>A0ACB6QY67_9PLEO</name>